<dbReference type="InterPro" id="IPR056695">
    <property type="entry name" value="DUF7793"/>
</dbReference>
<dbReference type="Gene3D" id="3.40.970.30">
    <property type="entry name" value="yp_829618.1 like domains"/>
    <property type="match status" value="1"/>
</dbReference>
<dbReference type="Proteomes" id="UP001597526">
    <property type="component" value="Unassembled WGS sequence"/>
</dbReference>
<accession>A0ABW5MUN7</accession>
<comment type="caution">
    <text evidence="2">The sequence shown here is derived from an EMBL/GenBank/DDBJ whole genome shotgun (WGS) entry which is preliminary data.</text>
</comment>
<proteinExistence type="predicted"/>
<sequence length="124" mass="14262">MTSFKENEYATYHIQESILHIVYKSKVTIDLPAAVRIVQDRLRLQEGLSYKVLCDIRGIYEVDKPARDYLAIEGSTMVTKVAYLIEPTISKAISEFYLRITNPPIPSKVFFSAEDARLFLLENE</sequence>
<evidence type="ECO:0000313" key="3">
    <source>
        <dbReference type="Proteomes" id="UP001597526"/>
    </source>
</evidence>
<name>A0ABW5MUN7_9FLAO</name>
<keyword evidence="3" id="KW-1185">Reference proteome</keyword>
<dbReference type="EMBL" id="JBHULB010000006">
    <property type="protein sequence ID" value="MFD2586051.1"/>
    <property type="molecule type" value="Genomic_DNA"/>
</dbReference>
<gene>
    <name evidence="2" type="ORF">ACFSQJ_03870</name>
</gene>
<organism evidence="2 3">
    <name type="scientific">Croceitalea marina</name>
    <dbReference type="NCBI Taxonomy" id="1775166"/>
    <lineage>
        <taxon>Bacteria</taxon>
        <taxon>Pseudomonadati</taxon>
        <taxon>Bacteroidota</taxon>
        <taxon>Flavobacteriia</taxon>
        <taxon>Flavobacteriales</taxon>
        <taxon>Flavobacteriaceae</taxon>
        <taxon>Croceitalea</taxon>
    </lineage>
</organism>
<dbReference type="Pfam" id="PF25056">
    <property type="entry name" value="DUF7793"/>
    <property type="match status" value="1"/>
</dbReference>
<evidence type="ECO:0000313" key="2">
    <source>
        <dbReference type="EMBL" id="MFD2586051.1"/>
    </source>
</evidence>
<dbReference type="RefSeq" id="WP_377765713.1">
    <property type="nucleotide sequence ID" value="NZ_JBHULB010000006.1"/>
</dbReference>
<feature type="domain" description="DUF7793" evidence="1">
    <location>
        <begin position="12"/>
        <end position="121"/>
    </location>
</feature>
<protein>
    <recommendedName>
        <fullName evidence="1">DUF7793 domain-containing protein</fullName>
    </recommendedName>
</protein>
<reference evidence="3" key="1">
    <citation type="journal article" date="2019" name="Int. J. Syst. Evol. Microbiol.">
        <title>The Global Catalogue of Microorganisms (GCM) 10K type strain sequencing project: providing services to taxonomists for standard genome sequencing and annotation.</title>
        <authorList>
            <consortium name="The Broad Institute Genomics Platform"/>
            <consortium name="The Broad Institute Genome Sequencing Center for Infectious Disease"/>
            <person name="Wu L."/>
            <person name="Ma J."/>
        </authorList>
    </citation>
    <scope>NUCLEOTIDE SEQUENCE [LARGE SCALE GENOMIC DNA]</scope>
    <source>
        <strain evidence="3">KCTC 52368</strain>
    </source>
</reference>
<evidence type="ECO:0000259" key="1">
    <source>
        <dbReference type="Pfam" id="PF25056"/>
    </source>
</evidence>